<dbReference type="CDD" id="cd00565">
    <property type="entry name" value="Ubl_ThiS"/>
    <property type="match status" value="1"/>
</dbReference>
<dbReference type="InterPro" id="IPR003749">
    <property type="entry name" value="ThiS/MoaD-like"/>
</dbReference>
<dbReference type="OrthoDB" id="9810692at2"/>
<dbReference type="InterPro" id="IPR016155">
    <property type="entry name" value="Mopterin_synth/thiamin_S_b"/>
</dbReference>
<dbReference type="Pfam" id="PF02597">
    <property type="entry name" value="ThiS"/>
    <property type="match status" value="1"/>
</dbReference>
<dbReference type="AlphaFoldDB" id="A0A4V2V0F0"/>
<evidence type="ECO:0000313" key="1">
    <source>
        <dbReference type="EMBL" id="TCT15650.1"/>
    </source>
</evidence>
<protein>
    <submittedName>
        <fullName evidence="1">Sulfur carrier protein</fullName>
    </submittedName>
</protein>
<dbReference type="SUPFAM" id="SSF54285">
    <property type="entry name" value="MoaD/ThiS"/>
    <property type="match status" value="1"/>
</dbReference>
<dbReference type="InterPro" id="IPR010035">
    <property type="entry name" value="Thi_S"/>
</dbReference>
<dbReference type="InterPro" id="IPR012675">
    <property type="entry name" value="Beta-grasp_dom_sf"/>
</dbReference>
<sequence>MKIKVNGKEEIIEGSMSLMTFVLEKELNPERIVIEYNLDILSKEQWESTVLKDEDKLEILCFMGGGC</sequence>
<dbReference type="NCBIfam" id="TIGR01683">
    <property type="entry name" value="thiS"/>
    <property type="match status" value="1"/>
</dbReference>
<dbReference type="PANTHER" id="PTHR34472:SF1">
    <property type="entry name" value="SULFUR CARRIER PROTEIN THIS"/>
    <property type="match status" value="1"/>
</dbReference>
<comment type="caution">
    <text evidence="1">The sequence shown here is derived from an EMBL/GenBank/DDBJ whole genome shotgun (WGS) entry which is preliminary data.</text>
</comment>
<dbReference type="PANTHER" id="PTHR34472">
    <property type="entry name" value="SULFUR CARRIER PROTEIN THIS"/>
    <property type="match status" value="1"/>
</dbReference>
<dbReference type="RefSeq" id="WP_132251514.1">
    <property type="nucleotide sequence ID" value="NZ_SMAL01000003.1"/>
</dbReference>
<gene>
    <name evidence="1" type="ORF">EDC18_103358</name>
</gene>
<proteinExistence type="predicted"/>
<name>A0A4V2V0F0_9FIRM</name>
<reference evidence="1 2" key="1">
    <citation type="submission" date="2019-03" db="EMBL/GenBank/DDBJ databases">
        <title>Genomic Encyclopedia of Type Strains, Phase IV (KMG-IV): sequencing the most valuable type-strain genomes for metagenomic binning, comparative biology and taxonomic classification.</title>
        <authorList>
            <person name="Goeker M."/>
        </authorList>
    </citation>
    <scope>NUCLEOTIDE SEQUENCE [LARGE SCALE GENOMIC DNA]</scope>
    <source>
        <strain evidence="1 2">DSM 24629</strain>
    </source>
</reference>
<dbReference type="EMBL" id="SMAL01000003">
    <property type="protein sequence ID" value="TCT15650.1"/>
    <property type="molecule type" value="Genomic_DNA"/>
</dbReference>
<keyword evidence="2" id="KW-1185">Reference proteome</keyword>
<dbReference type="Gene3D" id="3.10.20.30">
    <property type="match status" value="1"/>
</dbReference>
<accession>A0A4V2V0F0</accession>
<evidence type="ECO:0000313" key="2">
    <source>
        <dbReference type="Proteomes" id="UP000294902"/>
    </source>
</evidence>
<dbReference type="Proteomes" id="UP000294902">
    <property type="component" value="Unassembled WGS sequence"/>
</dbReference>
<organism evidence="1 2">
    <name type="scientific">Natranaerovirga pectinivora</name>
    <dbReference type="NCBI Taxonomy" id="682400"/>
    <lineage>
        <taxon>Bacteria</taxon>
        <taxon>Bacillati</taxon>
        <taxon>Bacillota</taxon>
        <taxon>Clostridia</taxon>
        <taxon>Lachnospirales</taxon>
        <taxon>Natranaerovirgaceae</taxon>
        <taxon>Natranaerovirga</taxon>
    </lineage>
</organism>